<dbReference type="KEGG" id="eus:EUTSA_v10011074mg"/>
<reference evidence="2 3" key="1">
    <citation type="journal article" date="2013" name="Front. Plant Sci.">
        <title>The Reference Genome of the Halophytic Plant Eutrema salsugineum.</title>
        <authorList>
            <person name="Yang R."/>
            <person name="Jarvis D.E."/>
            <person name="Chen H."/>
            <person name="Beilstein M.A."/>
            <person name="Grimwood J."/>
            <person name="Jenkins J."/>
            <person name="Shu S."/>
            <person name="Prochnik S."/>
            <person name="Xin M."/>
            <person name="Ma C."/>
            <person name="Schmutz J."/>
            <person name="Wing R.A."/>
            <person name="Mitchell-Olds T."/>
            <person name="Schumaker K.S."/>
            <person name="Wang X."/>
        </authorList>
    </citation>
    <scope>NUCLEOTIDE SEQUENCE [LARGE SCALE GENOMIC DNA]</scope>
</reference>
<proteinExistence type="predicted"/>
<dbReference type="eggNOG" id="ENOG502S6E9">
    <property type="taxonomic scope" value="Eukaryota"/>
</dbReference>
<evidence type="ECO:0000259" key="1">
    <source>
        <dbReference type="Pfam" id="PF09331"/>
    </source>
</evidence>
<feature type="domain" description="DUF1985" evidence="1">
    <location>
        <begin position="73"/>
        <end position="193"/>
    </location>
</feature>
<accession>V4M0Y2</accession>
<gene>
    <name evidence="2" type="ORF">EUTSA_v10011074mg</name>
</gene>
<evidence type="ECO:0000313" key="3">
    <source>
        <dbReference type="Proteomes" id="UP000030689"/>
    </source>
</evidence>
<keyword evidence="3" id="KW-1185">Reference proteome</keyword>
<dbReference type="AlphaFoldDB" id="V4M0Y2"/>
<dbReference type="Gramene" id="ESQ45853">
    <property type="protein sequence ID" value="ESQ45853"/>
    <property type="gene ID" value="EUTSA_v10011074mg"/>
</dbReference>
<dbReference type="PANTHER" id="PTHR48449">
    <property type="entry name" value="DUF1985 DOMAIN-CONTAINING PROTEIN"/>
    <property type="match status" value="1"/>
</dbReference>
<evidence type="ECO:0000313" key="2">
    <source>
        <dbReference type="EMBL" id="ESQ45853.1"/>
    </source>
</evidence>
<sequence length="370" mass="41950">MATPEFSSRIFAAGDEPSSERVNSYHKAKTISNILDVIDEEERSYLRNSPFRKLIATAKKLAFSRSFDHYIITRLLKVNKKHEIWILFACRPIRVSLREFAIVTGLPCGRYPKRSKKKKGIRVDLATKMLKKRTIVDRTTRLKYTCLAITGGVLCPTNHRYKIMYDHIELIRDLGEFFLYAWGRLGFEMLMENVPEDFSYNGFKDQLATIETSLAEELLKIGVLDKVVDGVHDKNPAGGECNSHETAVVGSKYTLQAGSKVGDSNDVLEKNQEASDADGGDDFIDDVANANVGLRREKKPRIQNTAFTGYQVDTKMLASTMETHPFLCTPGQQRLYFEKFARLHLTVKAQCFFINATLSQGNQPWGWIVC</sequence>
<dbReference type="EMBL" id="KI517435">
    <property type="protein sequence ID" value="ESQ45853.1"/>
    <property type="molecule type" value="Genomic_DNA"/>
</dbReference>
<protein>
    <recommendedName>
        <fullName evidence="1">DUF1985 domain-containing protein</fullName>
    </recommendedName>
</protein>
<dbReference type="Pfam" id="PF09331">
    <property type="entry name" value="DUF1985"/>
    <property type="match status" value="1"/>
</dbReference>
<dbReference type="Proteomes" id="UP000030689">
    <property type="component" value="Unassembled WGS sequence"/>
</dbReference>
<dbReference type="InterPro" id="IPR015410">
    <property type="entry name" value="DUF1985"/>
</dbReference>
<dbReference type="PANTHER" id="PTHR48449:SF2">
    <property type="entry name" value="UBIQUITIN-LIKE PROTEASE FAMILY PROFILE DOMAIN-CONTAINING PROTEIN"/>
    <property type="match status" value="1"/>
</dbReference>
<name>V4M0Y2_EUTSA</name>
<organism evidence="2 3">
    <name type="scientific">Eutrema salsugineum</name>
    <name type="common">Saltwater cress</name>
    <name type="synonym">Sisymbrium salsugineum</name>
    <dbReference type="NCBI Taxonomy" id="72664"/>
    <lineage>
        <taxon>Eukaryota</taxon>
        <taxon>Viridiplantae</taxon>
        <taxon>Streptophyta</taxon>
        <taxon>Embryophyta</taxon>
        <taxon>Tracheophyta</taxon>
        <taxon>Spermatophyta</taxon>
        <taxon>Magnoliopsida</taxon>
        <taxon>eudicotyledons</taxon>
        <taxon>Gunneridae</taxon>
        <taxon>Pentapetalae</taxon>
        <taxon>rosids</taxon>
        <taxon>malvids</taxon>
        <taxon>Brassicales</taxon>
        <taxon>Brassicaceae</taxon>
        <taxon>Eutremeae</taxon>
        <taxon>Eutrema</taxon>
    </lineage>
</organism>